<organism evidence="1 2">
    <name type="scientific">Nosema bombycis (strain CQ1 / CVCC 102059)</name>
    <name type="common">Microsporidian parasite</name>
    <name type="synonym">Pebrine of silkworm</name>
    <dbReference type="NCBI Taxonomy" id="578461"/>
    <lineage>
        <taxon>Eukaryota</taxon>
        <taxon>Fungi</taxon>
        <taxon>Fungi incertae sedis</taxon>
        <taxon>Microsporidia</taxon>
        <taxon>Nosematidae</taxon>
        <taxon>Nosema</taxon>
    </lineage>
</organism>
<keyword evidence="1" id="KW-0808">Transferase</keyword>
<evidence type="ECO:0000313" key="1">
    <source>
        <dbReference type="EMBL" id="EOB12617.1"/>
    </source>
</evidence>
<dbReference type="OrthoDB" id="289721at2759"/>
<reference evidence="1 2" key="1">
    <citation type="journal article" date="2013" name="BMC Genomics">
        <title>Comparative genomics of parasitic silkworm microsporidia reveal an association between genome expansion and host adaptation.</title>
        <authorList>
            <person name="Pan G."/>
            <person name="Xu J."/>
            <person name="Li T."/>
            <person name="Xia Q."/>
            <person name="Liu S.L."/>
            <person name="Zhang G."/>
            <person name="Li S."/>
            <person name="Li C."/>
            <person name="Liu H."/>
            <person name="Yang L."/>
            <person name="Liu T."/>
            <person name="Zhang X."/>
            <person name="Wu Z."/>
            <person name="Fan W."/>
            <person name="Dang X."/>
            <person name="Xiang H."/>
            <person name="Tao M."/>
            <person name="Li Y."/>
            <person name="Hu J."/>
            <person name="Li Z."/>
            <person name="Lin L."/>
            <person name="Luo J."/>
            <person name="Geng L."/>
            <person name="Wang L."/>
            <person name="Long M."/>
            <person name="Wan Y."/>
            <person name="He N."/>
            <person name="Zhang Z."/>
            <person name="Lu C."/>
            <person name="Keeling P.J."/>
            <person name="Wang J."/>
            <person name="Xiang Z."/>
            <person name="Zhou Z."/>
        </authorList>
    </citation>
    <scope>NUCLEOTIDE SEQUENCE [LARGE SCALE GENOMIC DNA]</scope>
    <source>
        <strain evidence="2">CQ1 / CVCC 102059</strain>
    </source>
</reference>
<keyword evidence="2" id="KW-1185">Reference proteome</keyword>
<keyword evidence="1" id="KW-0548">Nucleotidyltransferase</keyword>
<accession>R0KQX7</accession>
<dbReference type="Proteomes" id="UP000016927">
    <property type="component" value="Unassembled WGS sequence"/>
</dbReference>
<evidence type="ECO:0000313" key="2">
    <source>
        <dbReference type="Proteomes" id="UP000016927"/>
    </source>
</evidence>
<gene>
    <name evidence="1" type="ORF">NBO_396g0006</name>
</gene>
<dbReference type="HOGENOM" id="CLU_1778003_0_0_1"/>
<dbReference type="VEuPathDB" id="MicrosporidiaDB:NBO_396g0006"/>
<dbReference type="EMBL" id="KB909304">
    <property type="protein sequence ID" value="EOB12617.1"/>
    <property type="molecule type" value="Genomic_DNA"/>
</dbReference>
<proteinExistence type="predicted"/>
<protein>
    <submittedName>
        <fullName evidence="1">Telomerase reverse transcriptase</fullName>
    </submittedName>
</protein>
<dbReference type="AlphaFoldDB" id="R0KQX7"/>
<dbReference type="GO" id="GO:0003964">
    <property type="term" value="F:RNA-directed DNA polymerase activity"/>
    <property type="evidence" value="ECO:0007669"/>
    <property type="project" value="UniProtKB-KW"/>
</dbReference>
<sequence length="146" mass="17412">MREVYFYKRNLWYEYSDYHTINFLNEKCVKDVKNEYKNNNLNNNNNLHINNKLHNVRCIPKKDGARIIVNLSKSLDKSGGSNKLLYPMYSILKREVRHKLGNSALGYEDMHQIAYPFFNELKNFYILKLDLRSVTIIFLTSIKEIN</sequence>
<name>R0KQX7_NOSB1</name>
<keyword evidence="1" id="KW-0695">RNA-directed DNA polymerase</keyword>